<organism evidence="3 5">
    <name type="scientific">[Ruminococcus] torques</name>
    <dbReference type="NCBI Taxonomy" id="33039"/>
    <lineage>
        <taxon>Bacteria</taxon>
        <taxon>Bacillati</taxon>
        <taxon>Bacillota</taxon>
        <taxon>Clostridia</taxon>
        <taxon>Lachnospirales</taxon>
        <taxon>Lachnospiraceae</taxon>
        <taxon>Mediterraneibacter</taxon>
    </lineage>
</organism>
<dbReference type="Gene3D" id="3.40.50.1240">
    <property type="entry name" value="Phosphoglycerate mutase-like"/>
    <property type="match status" value="1"/>
</dbReference>
<evidence type="ECO:0000256" key="2">
    <source>
        <dbReference type="PIRSR" id="PIRSR613078-2"/>
    </source>
</evidence>
<dbReference type="RefSeq" id="WP_004846437.1">
    <property type="nucleotide sequence ID" value="NZ_AP028249.1"/>
</dbReference>
<evidence type="ECO:0000313" key="6">
    <source>
        <dbReference type="Proteomes" id="UP000292665"/>
    </source>
</evidence>
<feature type="active site" description="Tele-phosphohistidine intermediate" evidence="1">
    <location>
        <position position="8"/>
    </location>
</feature>
<dbReference type="PANTHER" id="PTHR48100">
    <property type="entry name" value="BROAD-SPECIFICITY PHOSPHATASE YOR283W-RELATED"/>
    <property type="match status" value="1"/>
</dbReference>
<evidence type="ECO:0000313" key="4">
    <source>
        <dbReference type="EMBL" id="RYS78831.1"/>
    </source>
</evidence>
<dbReference type="SMART" id="SM00855">
    <property type="entry name" value="PGAM"/>
    <property type="match status" value="1"/>
</dbReference>
<dbReference type="EMBL" id="CYZO01000006">
    <property type="protein sequence ID" value="CUN72003.1"/>
    <property type="molecule type" value="Genomic_DNA"/>
</dbReference>
<dbReference type="InterPro" id="IPR050275">
    <property type="entry name" value="PGM_Phosphatase"/>
</dbReference>
<dbReference type="PROSITE" id="PS00175">
    <property type="entry name" value="PG_MUTASE"/>
    <property type="match status" value="1"/>
</dbReference>
<dbReference type="GO" id="GO:0043755">
    <property type="term" value="F:alpha-ribazole phosphatase activity"/>
    <property type="evidence" value="ECO:0007669"/>
    <property type="project" value="UniProtKB-EC"/>
</dbReference>
<dbReference type="EMBL" id="RCYR01000021">
    <property type="protein sequence ID" value="RYS78831.1"/>
    <property type="molecule type" value="Genomic_DNA"/>
</dbReference>
<feature type="active site" description="Proton donor/acceptor" evidence="1">
    <location>
        <position position="81"/>
    </location>
</feature>
<dbReference type="InterPro" id="IPR029033">
    <property type="entry name" value="His_PPase_superfam"/>
</dbReference>
<dbReference type="AlphaFoldDB" id="A0A173Z879"/>
<dbReference type="Proteomes" id="UP000095787">
    <property type="component" value="Unassembled WGS sequence"/>
</dbReference>
<dbReference type="GeneID" id="97328497"/>
<name>A0A173Z879_9FIRM</name>
<evidence type="ECO:0000256" key="1">
    <source>
        <dbReference type="PIRSR" id="PIRSR613078-1"/>
    </source>
</evidence>
<feature type="binding site" evidence="2">
    <location>
        <position position="57"/>
    </location>
    <ligand>
        <name>substrate</name>
    </ligand>
</feature>
<keyword evidence="3" id="KW-0378">Hydrolase</keyword>
<reference evidence="4 6" key="2">
    <citation type="journal article" date="2019" name="Science, e1252229">
        <title>Invertible promoters mediate bacterial phase variation, antibiotic resistance, and host adaptation in the gut.</title>
        <authorList>
            <person name="Jiang X."/>
            <person name="Hall A.B."/>
            <person name="Arthur T.D."/>
            <person name="Plichta D.R."/>
            <person name="Covington C.T."/>
            <person name="Poyet M."/>
            <person name="Crothers J."/>
            <person name="Moses P.L."/>
            <person name="Tolonen A.C."/>
            <person name="Vlamakis H."/>
            <person name="Alm E.J."/>
            <person name="Xavier R.J."/>
        </authorList>
    </citation>
    <scope>NUCLEOTIDE SEQUENCE [LARGE SCALE GENOMIC DNA]</scope>
    <source>
        <strain evidence="6">aa_0143</strain>
        <strain evidence="4">Aa_0143</strain>
    </source>
</reference>
<accession>A0A173Z879</accession>
<dbReference type="EC" id="3.1.3.73" evidence="3"/>
<dbReference type="InterPro" id="IPR013078">
    <property type="entry name" value="His_Pase_superF_clade-1"/>
</dbReference>
<dbReference type="Pfam" id="PF00300">
    <property type="entry name" value="His_Phos_1"/>
    <property type="match status" value="1"/>
</dbReference>
<feature type="binding site" evidence="2">
    <location>
        <begin position="7"/>
        <end position="14"/>
    </location>
    <ligand>
        <name>substrate</name>
    </ligand>
</feature>
<evidence type="ECO:0000313" key="5">
    <source>
        <dbReference type="Proteomes" id="UP000095787"/>
    </source>
</evidence>
<proteinExistence type="predicted"/>
<dbReference type="CDD" id="cd07067">
    <property type="entry name" value="HP_PGM_like"/>
    <property type="match status" value="1"/>
</dbReference>
<gene>
    <name evidence="3" type="primary">cobC</name>
    <name evidence="4" type="ORF">EAI93_10340</name>
    <name evidence="3" type="ORF">ERS852456_00647</name>
</gene>
<protein>
    <submittedName>
        <fullName evidence="3">Alpha-ribazole phosphatase</fullName>
        <ecNumber evidence="3">3.1.3.73</ecNumber>
    </submittedName>
    <submittedName>
        <fullName evidence="4">Histidine phosphatase family protein</fullName>
    </submittedName>
</protein>
<dbReference type="SUPFAM" id="SSF53254">
    <property type="entry name" value="Phosphoglycerate mutase-like"/>
    <property type="match status" value="1"/>
</dbReference>
<dbReference type="InterPro" id="IPR001345">
    <property type="entry name" value="PG/BPGM_mutase_AS"/>
</dbReference>
<reference evidence="3 5" key="1">
    <citation type="submission" date="2015-09" db="EMBL/GenBank/DDBJ databases">
        <authorList>
            <consortium name="Pathogen Informatics"/>
        </authorList>
    </citation>
    <scope>NUCLEOTIDE SEQUENCE [LARGE SCALE GENOMIC DNA]</scope>
    <source>
        <strain evidence="3 5">2789STDY5834841</strain>
    </source>
</reference>
<evidence type="ECO:0000313" key="3">
    <source>
        <dbReference type="EMBL" id="CUN72003.1"/>
    </source>
</evidence>
<dbReference type="Proteomes" id="UP000292665">
    <property type="component" value="Unassembled WGS sequence"/>
</dbReference>
<sequence>MLLYIVRHGETDWNKAGKVQGRTDIPLNERGRYLAEATAEGMKDVRIDFCYTSPLIRAKETAQIILGEREIPLVEEKRIEEICFGKCEGMKFRGEITDPGSEAFQRFFTDTENYVPSEGAESISELYERTGCFLSEIADREDLKDSHILISTHGAAMTALLNRIKGNMQIKDFWKYKVPKNCAVSVVEIKGKDIIIKEEGLIYY</sequence>